<keyword evidence="3" id="KW-0597">Phosphoprotein</keyword>
<feature type="transmembrane region" description="Helical" evidence="11">
    <location>
        <begin position="64"/>
        <end position="81"/>
    </location>
</feature>
<feature type="transmembrane region" description="Helical" evidence="11">
    <location>
        <begin position="808"/>
        <end position="832"/>
    </location>
</feature>
<evidence type="ECO:0000256" key="10">
    <source>
        <dbReference type="ARBA" id="ARBA00023136"/>
    </source>
</evidence>
<dbReference type="GO" id="GO:0005524">
    <property type="term" value="F:ATP binding"/>
    <property type="evidence" value="ECO:0007669"/>
    <property type="project" value="UniProtKB-KW"/>
</dbReference>
<dbReference type="GO" id="GO:0016020">
    <property type="term" value="C:membrane"/>
    <property type="evidence" value="ECO:0007669"/>
    <property type="project" value="InterPro"/>
</dbReference>
<feature type="transmembrane region" description="Helical" evidence="11">
    <location>
        <begin position="704"/>
        <end position="724"/>
    </location>
</feature>
<feature type="transmembrane region" description="Helical" evidence="11">
    <location>
        <begin position="286"/>
        <end position="306"/>
    </location>
</feature>
<keyword evidence="10 11" id="KW-0472">Membrane</keyword>
<dbReference type="PROSITE" id="PS00154">
    <property type="entry name" value="ATPASE_E1_E2"/>
    <property type="match status" value="1"/>
</dbReference>
<dbReference type="PRINTS" id="PR00119">
    <property type="entry name" value="CATATPASE"/>
</dbReference>
<evidence type="ECO:0000256" key="3">
    <source>
        <dbReference type="ARBA" id="ARBA00022553"/>
    </source>
</evidence>
<evidence type="ECO:0000259" key="12">
    <source>
        <dbReference type="SMART" id="SM00831"/>
    </source>
</evidence>
<feature type="transmembrane region" description="Helical" evidence="11">
    <location>
        <begin position="255"/>
        <end position="274"/>
    </location>
</feature>
<keyword evidence="5" id="KW-0547">Nucleotide-binding</keyword>
<keyword evidence="4 11" id="KW-0812">Transmembrane</keyword>
<dbReference type="FunFam" id="3.40.50.1000:FF:000028">
    <property type="entry name" value="Calcium-transporting P-type ATPase, putative"/>
    <property type="match status" value="1"/>
</dbReference>
<dbReference type="InterPro" id="IPR059000">
    <property type="entry name" value="ATPase_P-type_domA"/>
</dbReference>
<dbReference type="Pfam" id="PF00690">
    <property type="entry name" value="Cation_ATPase_N"/>
    <property type="match status" value="1"/>
</dbReference>
<keyword evidence="6" id="KW-0067">ATP-binding</keyword>
<evidence type="ECO:0000313" key="14">
    <source>
        <dbReference type="Proteomes" id="UP000051984"/>
    </source>
</evidence>
<dbReference type="SUPFAM" id="SSF81653">
    <property type="entry name" value="Calcium ATPase, transduction domain A"/>
    <property type="match status" value="1"/>
</dbReference>
<dbReference type="InterPro" id="IPR023298">
    <property type="entry name" value="ATPase_P-typ_TM_dom_sf"/>
</dbReference>
<protein>
    <submittedName>
        <fullName evidence="13">Cation-transporting ATPase</fullName>
    </submittedName>
</protein>
<feature type="transmembrane region" description="Helical" evidence="11">
    <location>
        <begin position="87"/>
        <end position="106"/>
    </location>
</feature>
<dbReference type="InterPro" id="IPR001757">
    <property type="entry name" value="P_typ_ATPase"/>
</dbReference>
<dbReference type="Gene3D" id="1.20.1110.10">
    <property type="entry name" value="Calcium-transporting ATPase, transmembrane domain"/>
    <property type="match status" value="1"/>
</dbReference>
<dbReference type="Gene3D" id="3.40.1110.10">
    <property type="entry name" value="Calcium-transporting ATPase, cytoplasmic domain N"/>
    <property type="match status" value="1"/>
</dbReference>
<dbReference type="PANTHER" id="PTHR42861">
    <property type="entry name" value="CALCIUM-TRANSPORTING ATPASE"/>
    <property type="match status" value="1"/>
</dbReference>
<gene>
    <name evidence="13" type="ORF">FD51_GL002549</name>
</gene>
<evidence type="ECO:0000256" key="1">
    <source>
        <dbReference type="ARBA" id="ARBA00004127"/>
    </source>
</evidence>
<comment type="caution">
    <text evidence="13">The sequence shown here is derived from an EMBL/GenBank/DDBJ whole genome shotgun (WGS) entry which is preliminary data.</text>
</comment>
<dbReference type="GO" id="GO:0012505">
    <property type="term" value="C:endomembrane system"/>
    <property type="evidence" value="ECO:0007669"/>
    <property type="project" value="UniProtKB-SubCell"/>
</dbReference>
<dbReference type="Gene3D" id="3.40.50.1000">
    <property type="entry name" value="HAD superfamily/HAD-like"/>
    <property type="match status" value="1"/>
</dbReference>
<dbReference type="InterPro" id="IPR036412">
    <property type="entry name" value="HAD-like_sf"/>
</dbReference>
<dbReference type="Gene3D" id="2.70.150.10">
    <property type="entry name" value="Calcium-transporting ATPase, cytoplasmic transduction domain A"/>
    <property type="match status" value="1"/>
</dbReference>
<dbReference type="EMBL" id="AZCT01000005">
    <property type="protein sequence ID" value="KRK12668.1"/>
    <property type="molecule type" value="Genomic_DNA"/>
</dbReference>
<dbReference type="InterPro" id="IPR006068">
    <property type="entry name" value="ATPase_P-typ_cation-transptr_C"/>
</dbReference>
<dbReference type="FunFam" id="2.70.150.10:FF:000160">
    <property type="entry name" value="Sarcoplasmic/endoplasmic reticulum calcium ATPase 1"/>
    <property type="match status" value="1"/>
</dbReference>
<evidence type="ECO:0000256" key="4">
    <source>
        <dbReference type="ARBA" id="ARBA00022692"/>
    </source>
</evidence>
<evidence type="ECO:0000256" key="7">
    <source>
        <dbReference type="ARBA" id="ARBA00022842"/>
    </source>
</evidence>
<dbReference type="SFLD" id="SFLDS00003">
    <property type="entry name" value="Haloacid_Dehalogenase"/>
    <property type="match status" value="1"/>
</dbReference>
<dbReference type="Pfam" id="PF00122">
    <property type="entry name" value="E1-E2_ATPase"/>
    <property type="match status" value="1"/>
</dbReference>
<keyword evidence="7" id="KW-0460">Magnesium</keyword>
<feature type="transmembrane region" description="Helical" evidence="11">
    <location>
        <begin position="838"/>
        <end position="863"/>
    </location>
</feature>
<name>A0A0R1ETF3_LACZE</name>
<evidence type="ECO:0000256" key="6">
    <source>
        <dbReference type="ARBA" id="ARBA00022840"/>
    </source>
</evidence>
<dbReference type="AlphaFoldDB" id="A0A0R1ETF3"/>
<reference evidence="13 14" key="1">
    <citation type="journal article" date="2015" name="Genome Announc.">
        <title>Expanding the biotechnology potential of lactobacilli through comparative genomics of 213 strains and associated genera.</title>
        <authorList>
            <person name="Sun Z."/>
            <person name="Harris H.M."/>
            <person name="McCann A."/>
            <person name="Guo C."/>
            <person name="Argimon S."/>
            <person name="Zhang W."/>
            <person name="Yang X."/>
            <person name="Jeffery I.B."/>
            <person name="Cooney J.C."/>
            <person name="Kagawa T.F."/>
            <person name="Liu W."/>
            <person name="Song Y."/>
            <person name="Salvetti E."/>
            <person name="Wrobel A."/>
            <person name="Rasinkangas P."/>
            <person name="Parkhill J."/>
            <person name="Rea M.C."/>
            <person name="O'Sullivan O."/>
            <person name="Ritari J."/>
            <person name="Douillard F.P."/>
            <person name="Paul Ross R."/>
            <person name="Yang R."/>
            <person name="Briner A.E."/>
            <person name="Felis G.E."/>
            <person name="de Vos W.M."/>
            <person name="Barrangou R."/>
            <person name="Klaenhammer T.R."/>
            <person name="Caufield P.W."/>
            <person name="Cui Y."/>
            <person name="Zhang H."/>
            <person name="O'Toole P.W."/>
        </authorList>
    </citation>
    <scope>NUCLEOTIDE SEQUENCE [LARGE SCALE GENOMIC DNA]</scope>
    <source>
        <strain evidence="13 14">DSM 20178</strain>
    </source>
</reference>
<dbReference type="PATRIC" id="fig|1423816.3.peg.2650"/>
<dbReference type="eggNOG" id="COG0474">
    <property type="taxonomic scope" value="Bacteria"/>
</dbReference>
<keyword evidence="9 11" id="KW-1133">Transmembrane helix</keyword>
<evidence type="ECO:0000256" key="5">
    <source>
        <dbReference type="ARBA" id="ARBA00022741"/>
    </source>
</evidence>
<dbReference type="GO" id="GO:0016887">
    <property type="term" value="F:ATP hydrolysis activity"/>
    <property type="evidence" value="ECO:0007669"/>
    <property type="project" value="InterPro"/>
</dbReference>
<feature type="transmembrane region" description="Helical" evidence="11">
    <location>
        <begin position="675"/>
        <end position="698"/>
    </location>
</feature>
<evidence type="ECO:0000256" key="11">
    <source>
        <dbReference type="SAM" id="Phobius"/>
    </source>
</evidence>
<dbReference type="SFLD" id="SFLDG00002">
    <property type="entry name" value="C1.7:_P-type_atpase_like"/>
    <property type="match status" value="1"/>
</dbReference>
<dbReference type="SMART" id="SM00831">
    <property type="entry name" value="Cation_ATPase_N"/>
    <property type="match status" value="1"/>
</dbReference>
<dbReference type="SUPFAM" id="SSF56784">
    <property type="entry name" value="HAD-like"/>
    <property type="match status" value="1"/>
</dbReference>
<dbReference type="InterPro" id="IPR044492">
    <property type="entry name" value="P_typ_ATPase_HD_dom"/>
</dbReference>
<dbReference type="InterPro" id="IPR023214">
    <property type="entry name" value="HAD_sf"/>
</dbReference>
<evidence type="ECO:0000256" key="9">
    <source>
        <dbReference type="ARBA" id="ARBA00022989"/>
    </source>
</evidence>
<keyword evidence="8" id="KW-1278">Translocase</keyword>
<dbReference type="Proteomes" id="UP000051984">
    <property type="component" value="Unassembled WGS sequence"/>
</dbReference>
<feature type="transmembrane region" description="Helical" evidence="11">
    <location>
        <begin position="777"/>
        <end position="796"/>
    </location>
</feature>
<comment type="subcellular location">
    <subcellularLocation>
        <location evidence="1">Endomembrane system</location>
        <topology evidence="1">Multi-pass membrane protein</topology>
    </subcellularLocation>
</comment>
<sequence>MPTTTKALTLLTPSDLAAEFDTNLTTGLTTDAVAKHRQQNGSNQLTAAKKPSLFRQIAHHLSDITSLILLFAVGLSAYLALTTDSNWTKTIVIGSIVILNVVIALYQERSAEKALAALKAMTVHTVTVIRDDKTQTIQAADLVPGDLMLLKAGDAVAADARLIESQELEADEAVLTGESESVAKSAAPLAEVPENLGDAANCIFSGTAITSGKATAIVTATGMNTELGKIASLLNQTKKQVTPLAKRLDALGKRLSLVAVLGGALTMLLAMLYHQETLADSLMLGVSLAIAAVPETLPVIVTLSLAHGVQKMAKRRAIIRQVTAVETIGNVNVIASDKTGTLTQNKMTVTHFWSFGQPNIQKATAEPLTTDTRRFLSYLGLATNAKLTDQDEPDIGDATELAIMRLLAHYGLSRDDLETRYPRIAEAPFSSAKKTMATLHRTPDGHYLAIIKGAVDRIAFSAPNWQTEAASVHDQMTGQALRVLAAGYQEFTADPGADWESQLTDVQPLGLIGLIDPPRPEVPAAIQAAKDAGIVTVMITGDHLDTATAIARDIGILDGSHRAITGHELNQMSDETLAATIHQIRVFARTTPSDKIRIVKAWQQQQAVVAMTGDGVNDAPALKAADVGIAMGITGTDVAKNAADMILTDDNFATIIDAVAQGRTVYQNILKAVEFLISVNFAQIFTMLIAVLIGWGAVMTPEQLLIVNVLADGIPGFFLSRELAEPGIMHLKPIPKEASIFANGLSKRVAVRTATYVGLILGIYAIGRFVVSPDQPIVGMTMLFLTLAIGSMLDVFPIKTRARLNRTALTSNPILTVSLLGTMAIILLLALLKPFQQIFQLAPLTLGQWLIVFVAVWLPMLIVESYKRWQHRHELAAWHQPNLVSDNE</sequence>
<dbReference type="PRINTS" id="PR00120">
    <property type="entry name" value="HATPASE"/>
</dbReference>
<proteinExistence type="inferred from homology"/>
<organism evidence="13 14">
    <name type="scientific">Lacticaseibacillus zeae DSM 20178 = KCTC 3804</name>
    <dbReference type="NCBI Taxonomy" id="1423816"/>
    <lineage>
        <taxon>Bacteria</taxon>
        <taxon>Bacillati</taxon>
        <taxon>Bacillota</taxon>
        <taxon>Bacilli</taxon>
        <taxon>Lactobacillales</taxon>
        <taxon>Lactobacillaceae</taxon>
        <taxon>Lacticaseibacillus</taxon>
    </lineage>
</organism>
<feature type="transmembrane region" description="Helical" evidence="11">
    <location>
        <begin position="749"/>
        <end position="771"/>
    </location>
</feature>
<evidence type="ECO:0000256" key="2">
    <source>
        <dbReference type="ARBA" id="ARBA00005675"/>
    </source>
</evidence>
<accession>A0A0R1ETF3</accession>
<comment type="similarity">
    <text evidence="2">Belongs to the cation transport ATPase (P-type) (TC 3.A.3) family. Type IIA subfamily.</text>
</comment>
<dbReference type="SUPFAM" id="SSF81660">
    <property type="entry name" value="Metal cation-transporting ATPase, ATP-binding domain N"/>
    <property type="match status" value="1"/>
</dbReference>
<dbReference type="NCBIfam" id="TIGR01494">
    <property type="entry name" value="ATPase_P-type"/>
    <property type="match status" value="2"/>
</dbReference>
<dbReference type="InterPro" id="IPR018303">
    <property type="entry name" value="ATPase_P-typ_P_site"/>
</dbReference>
<dbReference type="InterPro" id="IPR008250">
    <property type="entry name" value="ATPase_P-typ_transduc_dom_A_sf"/>
</dbReference>
<dbReference type="InterPro" id="IPR023299">
    <property type="entry name" value="ATPase_P-typ_cyto_dom_N"/>
</dbReference>
<dbReference type="Pfam" id="PF00689">
    <property type="entry name" value="Cation_ATPase_C"/>
    <property type="match status" value="1"/>
</dbReference>
<dbReference type="SUPFAM" id="SSF81665">
    <property type="entry name" value="Calcium ATPase, transmembrane domain M"/>
    <property type="match status" value="1"/>
</dbReference>
<dbReference type="InterPro" id="IPR004014">
    <property type="entry name" value="ATPase_P-typ_cation-transptr_N"/>
</dbReference>
<dbReference type="RefSeq" id="WP_010493564.1">
    <property type="nucleotide sequence ID" value="NZ_AZCT01000005.1"/>
</dbReference>
<evidence type="ECO:0000313" key="13">
    <source>
        <dbReference type="EMBL" id="KRK12668.1"/>
    </source>
</evidence>
<dbReference type="Pfam" id="PF00702">
    <property type="entry name" value="Hydrolase"/>
    <property type="match status" value="1"/>
</dbReference>
<evidence type="ECO:0000256" key="8">
    <source>
        <dbReference type="ARBA" id="ARBA00022967"/>
    </source>
</evidence>
<dbReference type="SFLD" id="SFLDF00027">
    <property type="entry name" value="p-type_atpase"/>
    <property type="match status" value="1"/>
</dbReference>
<feature type="domain" description="Cation-transporting P-type ATPase N-terminal" evidence="12">
    <location>
        <begin position="7"/>
        <end position="81"/>
    </location>
</feature>